<evidence type="ECO:0000256" key="5">
    <source>
        <dbReference type="ARBA" id="ARBA00039227"/>
    </source>
</evidence>
<dbReference type="InterPro" id="IPR011008">
    <property type="entry name" value="Dimeric_a/b-barrel"/>
</dbReference>
<dbReference type="GO" id="GO:0006355">
    <property type="term" value="P:regulation of DNA-templated transcription"/>
    <property type="evidence" value="ECO:0007669"/>
    <property type="project" value="UniProtKB-ARBA"/>
</dbReference>
<feature type="domain" description="HTH asnC-type" evidence="6">
    <location>
        <begin position="8"/>
        <end position="69"/>
    </location>
</feature>
<protein>
    <recommendedName>
        <fullName evidence="5">Leucine-responsive regulatory protein</fullName>
    </recommendedName>
</protein>
<evidence type="ECO:0000313" key="7">
    <source>
        <dbReference type="EMBL" id="RTR02049.1"/>
    </source>
</evidence>
<keyword evidence="8" id="KW-1185">Reference proteome</keyword>
<proteinExistence type="predicted"/>
<dbReference type="AlphaFoldDB" id="A0A3S0R0T2"/>
<sequence>MASKDGRLDRIDRRILQQLQEHGRLPIVELATRVNLTKTPCAQRVRRLEQAGIIRGYRADLDPDQLGAGHVMVVQVTLDKTSEDALEQFNRAVRLIPEVQACYMVAGNFDYLLKVRTHDITEYRAVLGQQIGRLPNVQQTHSYIVMELVKDEVTVPVPVDTPARAE</sequence>
<dbReference type="GO" id="GO:0005829">
    <property type="term" value="C:cytosol"/>
    <property type="evidence" value="ECO:0007669"/>
    <property type="project" value="TreeGrafter"/>
</dbReference>
<keyword evidence="3" id="KW-0010">Activator</keyword>
<evidence type="ECO:0000256" key="4">
    <source>
        <dbReference type="ARBA" id="ARBA00023163"/>
    </source>
</evidence>
<evidence type="ECO:0000256" key="2">
    <source>
        <dbReference type="ARBA" id="ARBA00023125"/>
    </source>
</evidence>
<keyword evidence="4" id="KW-0804">Transcription</keyword>
<dbReference type="InterPro" id="IPR019887">
    <property type="entry name" value="Tscrpt_reg_AsnC/Lrp_C"/>
</dbReference>
<dbReference type="CDD" id="cd00090">
    <property type="entry name" value="HTH_ARSR"/>
    <property type="match status" value="1"/>
</dbReference>
<dbReference type="InterPro" id="IPR019885">
    <property type="entry name" value="Tscrpt_reg_HTH_AsnC-type_CS"/>
</dbReference>
<keyword evidence="1" id="KW-0805">Transcription regulation</keyword>
<dbReference type="InterPro" id="IPR036390">
    <property type="entry name" value="WH_DNA-bd_sf"/>
</dbReference>
<evidence type="ECO:0000256" key="1">
    <source>
        <dbReference type="ARBA" id="ARBA00023015"/>
    </source>
</evidence>
<organism evidence="7 8">
    <name type="scientific">Halomonas nitroreducens</name>
    <dbReference type="NCBI Taxonomy" id="447425"/>
    <lineage>
        <taxon>Bacteria</taxon>
        <taxon>Pseudomonadati</taxon>
        <taxon>Pseudomonadota</taxon>
        <taxon>Gammaproteobacteria</taxon>
        <taxon>Oceanospirillales</taxon>
        <taxon>Halomonadaceae</taxon>
        <taxon>Halomonas</taxon>
    </lineage>
</organism>
<dbReference type="SMART" id="SM00344">
    <property type="entry name" value="HTH_ASNC"/>
    <property type="match status" value="1"/>
</dbReference>
<gene>
    <name evidence="7" type="ORF">EKG36_13670</name>
</gene>
<dbReference type="RefSeq" id="WP_126485018.1">
    <property type="nucleotide sequence ID" value="NZ_RXNS01000012.1"/>
</dbReference>
<dbReference type="InterPro" id="IPR000485">
    <property type="entry name" value="AsnC-type_HTH_dom"/>
</dbReference>
<accession>A0A3S0R0T2</accession>
<evidence type="ECO:0000256" key="3">
    <source>
        <dbReference type="ARBA" id="ARBA00023159"/>
    </source>
</evidence>
<dbReference type="PROSITE" id="PS50956">
    <property type="entry name" value="HTH_ASNC_2"/>
    <property type="match status" value="1"/>
</dbReference>
<dbReference type="Gene3D" id="1.10.10.10">
    <property type="entry name" value="Winged helix-like DNA-binding domain superfamily/Winged helix DNA-binding domain"/>
    <property type="match status" value="1"/>
</dbReference>
<reference evidence="7 8" key="1">
    <citation type="submission" date="2018-12" db="EMBL/GenBank/DDBJ databases">
        <authorList>
            <person name="Yu L."/>
        </authorList>
    </citation>
    <scope>NUCLEOTIDE SEQUENCE [LARGE SCALE GENOMIC DNA]</scope>
    <source>
        <strain evidence="7 8">11S</strain>
    </source>
</reference>
<dbReference type="GO" id="GO:0043565">
    <property type="term" value="F:sequence-specific DNA binding"/>
    <property type="evidence" value="ECO:0007669"/>
    <property type="project" value="InterPro"/>
</dbReference>
<dbReference type="GO" id="GO:0006524">
    <property type="term" value="P:alanine catabolic process"/>
    <property type="evidence" value="ECO:0007669"/>
    <property type="project" value="TreeGrafter"/>
</dbReference>
<comment type="caution">
    <text evidence="7">The sequence shown here is derived from an EMBL/GenBank/DDBJ whole genome shotgun (WGS) entry which is preliminary data.</text>
</comment>
<keyword evidence="2" id="KW-0238">DNA-binding</keyword>
<dbReference type="PANTHER" id="PTHR30154:SF0">
    <property type="entry name" value="LEUCINE-RESPONSIVE REGULATORY PROTEIN"/>
    <property type="match status" value="1"/>
</dbReference>
<dbReference type="EMBL" id="RXNS01000012">
    <property type="protein sequence ID" value="RTR02049.1"/>
    <property type="molecule type" value="Genomic_DNA"/>
</dbReference>
<dbReference type="Pfam" id="PF13412">
    <property type="entry name" value="HTH_24"/>
    <property type="match status" value="1"/>
</dbReference>
<dbReference type="InterPro" id="IPR011991">
    <property type="entry name" value="ArsR-like_HTH"/>
</dbReference>
<dbReference type="Gene3D" id="3.30.70.920">
    <property type="match status" value="1"/>
</dbReference>
<dbReference type="SUPFAM" id="SSF46785">
    <property type="entry name" value="Winged helix' DNA-binding domain"/>
    <property type="match status" value="1"/>
</dbReference>
<dbReference type="Proteomes" id="UP000267400">
    <property type="component" value="Unassembled WGS sequence"/>
</dbReference>
<dbReference type="SUPFAM" id="SSF54909">
    <property type="entry name" value="Dimeric alpha+beta barrel"/>
    <property type="match status" value="1"/>
</dbReference>
<dbReference type="InterPro" id="IPR019888">
    <property type="entry name" value="Tscrpt_reg_AsnC-like"/>
</dbReference>
<dbReference type="GO" id="GO:0043201">
    <property type="term" value="P:response to L-leucine"/>
    <property type="evidence" value="ECO:0007669"/>
    <property type="project" value="TreeGrafter"/>
</dbReference>
<dbReference type="OrthoDB" id="8590699at2"/>
<dbReference type="PROSITE" id="PS00519">
    <property type="entry name" value="HTH_ASNC_1"/>
    <property type="match status" value="1"/>
</dbReference>
<dbReference type="Pfam" id="PF01037">
    <property type="entry name" value="AsnC_trans_reg"/>
    <property type="match status" value="1"/>
</dbReference>
<evidence type="ECO:0000313" key="8">
    <source>
        <dbReference type="Proteomes" id="UP000267400"/>
    </source>
</evidence>
<dbReference type="PRINTS" id="PR00033">
    <property type="entry name" value="HTHASNC"/>
</dbReference>
<name>A0A3S0R0T2_9GAMM</name>
<dbReference type="PANTHER" id="PTHR30154">
    <property type="entry name" value="LEUCINE-RESPONSIVE REGULATORY PROTEIN"/>
    <property type="match status" value="1"/>
</dbReference>
<evidence type="ECO:0000259" key="6">
    <source>
        <dbReference type="PROSITE" id="PS50956"/>
    </source>
</evidence>
<dbReference type="InterPro" id="IPR036388">
    <property type="entry name" value="WH-like_DNA-bd_sf"/>
</dbReference>